<dbReference type="Gene3D" id="2.115.10.10">
    <property type="entry name" value="Tachylectin 2"/>
    <property type="match status" value="1"/>
</dbReference>
<feature type="chain" id="PRO_5005532570" description="VCBS repeat-containing protein" evidence="2">
    <location>
        <begin position="28"/>
        <end position="305"/>
    </location>
</feature>
<gene>
    <name evidence="3" type="ORF">AC230_01095</name>
</gene>
<dbReference type="InterPro" id="IPR028994">
    <property type="entry name" value="Integrin_alpha_N"/>
</dbReference>
<dbReference type="PATRIC" id="fig|1678637.3.peg.232"/>
<feature type="signal peptide" evidence="2">
    <location>
        <begin position="1"/>
        <end position="27"/>
    </location>
</feature>
<accession>A0A0K9XJS7</accession>
<dbReference type="PANTHER" id="PTHR46580">
    <property type="entry name" value="SENSOR KINASE-RELATED"/>
    <property type="match status" value="1"/>
</dbReference>
<comment type="caution">
    <text evidence="3">The sequence shown here is derived from an EMBL/GenBank/DDBJ whole genome shotgun (WGS) entry which is preliminary data.</text>
</comment>
<keyword evidence="4" id="KW-1185">Reference proteome</keyword>
<reference evidence="4" key="1">
    <citation type="submission" date="2015-07" db="EMBL/GenBank/DDBJ databases">
        <title>Draft genome sequence of Streptomyces sp. CMAA 1322, a bacterium isolated from Caatinga biome, from dry forest semiarid of Brazil.</title>
        <authorList>
            <person name="Santos S.N."/>
            <person name="Gacesa R."/>
            <person name="Taketani R.G."/>
            <person name="Long P.F."/>
            <person name="Melo I.S."/>
        </authorList>
    </citation>
    <scope>NUCLEOTIDE SEQUENCE [LARGE SCALE GENOMIC DNA]</scope>
    <source>
        <strain evidence="4">CMAA 1322</strain>
    </source>
</reference>
<dbReference type="Proteomes" id="UP000037288">
    <property type="component" value="Unassembled WGS sequence"/>
</dbReference>
<dbReference type="InterPro" id="IPR013517">
    <property type="entry name" value="FG-GAP"/>
</dbReference>
<dbReference type="SUPFAM" id="SSF69318">
    <property type="entry name" value="Integrin alpha N-terminal domain"/>
    <property type="match status" value="1"/>
</dbReference>
<evidence type="ECO:0008006" key="5">
    <source>
        <dbReference type="Google" id="ProtNLM"/>
    </source>
</evidence>
<evidence type="ECO:0000313" key="3">
    <source>
        <dbReference type="EMBL" id="KNB53326.1"/>
    </source>
</evidence>
<name>A0A0K9XJS7_9ACTN</name>
<evidence type="ECO:0000256" key="2">
    <source>
        <dbReference type="SAM" id="SignalP"/>
    </source>
</evidence>
<dbReference type="EMBL" id="LFXA01000002">
    <property type="protein sequence ID" value="KNB53326.1"/>
    <property type="molecule type" value="Genomic_DNA"/>
</dbReference>
<dbReference type="STRING" id="1678637.AC230_01095"/>
<dbReference type="AlphaFoldDB" id="A0A0K9XJS7"/>
<sequence>MNRYLRHLVTTAAAVALAGTAAGTALADTSVPSARRAALSAAAGAPPAAAAHRPTADAPLVNVEGVTRSGEFRWYVPNGKGSLSLGGSAKGAWWKSTKAAANVDHDRDGRMDGTYELRTNGDVLYQGRAGRANKVAGGWGGYNTFFSPGDLGGNGGSDLVVRDGKGVLWLHQGSNASRDYASLSARKRIGGGWNGYTAITGRGDLTGDHRTDIIARDKRGVLWLYKGTGNAGRPFADRTRIGGGWNKYTRLVSTGDVNGDGHADLLAVDGRGALWLYKGTGKASRPFTSPTKIGRSGWNQFRLLY</sequence>
<protein>
    <recommendedName>
        <fullName evidence="5">VCBS repeat-containing protein</fullName>
    </recommendedName>
</protein>
<evidence type="ECO:0000313" key="4">
    <source>
        <dbReference type="Proteomes" id="UP000037288"/>
    </source>
</evidence>
<evidence type="ECO:0000256" key="1">
    <source>
        <dbReference type="ARBA" id="ARBA00022729"/>
    </source>
</evidence>
<organism evidence="3 4">
    <name type="scientific">Streptomyces caatingaensis</name>
    <dbReference type="NCBI Taxonomy" id="1678637"/>
    <lineage>
        <taxon>Bacteria</taxon>
        <taxon>Bacillati</taxon>
        <taxon>Actinomycetota</taxon>
        <taxon>Actinomycetes</taxon>
        <taxon>Kitasatosporales</taxon>
        <taxon>Streptomycetaceae</taxon>
        <taxon>Streptomyces</taxon>
    </lineage>
</organism>
<dbReference type="PANTHER" id="PTHR46580:SF4">
    <property type="entry name" value="ATP_GTP-BINDING PROTEIN"/>
    <property type="match status" value="1"/>
</dbReference>
<dbReference type="Pfam" id="PF13517">
    <property type="entry name" value="FG-GAP_3"/>
    <property type="match status" value="1"/>
</dbReference>
<keyword evidence="1 2" id="KW-0732">Signal</keyword>
<proteinExistence type="predicted"/>
<dbReference type="RefSeq" id="WP_053160923.1">
    <property type="nucleotide sequence ID" value="NZ_LFXA01000002.1"/>
</dbReference>